<dbReference type="Proteomes" id="UP000314294">
    <property type="component" value="Unassembled WGS sequence"/>
</dbReference>
<evidence type="ECO:0000313" key="3">
    <source>
        <dbReference type="Proteomes" id="UP000314294"/>
    </source>
</evidence>
<feature type="region of interest" description="Disordered" evidence="1">
    <location>
        <begin position="1"/>
        <end position="154"/>
    </location>
</feature>
<keyword evidence="3" id="KW-1185">Reference proteome</keyword>
<sequence length="263" mass="27773">MYPQLTSYTPVSGCPLISGQERHAGPTGSSGQEGPAGHRGRLKLNSRAPPPSISEVERAGGVQPEVVHPRVAERRARVRHPQPRQVVAVHPERGEAQQPGRHHQEAACSRHAPQGDVRPAPDPDAGEHDAGAAQEQGGEDQTLSQADPRVAAVQTRHGPALLQLRVLHLQAAFPKAVGAQQDQRLRRAGPDPRALTFPPRSEERPRGRRAQTGPPLPPLGGDGGSEDEDQSQRGKDDARHHGGGGVHPKGGDSGSGSTGTIKT</sequence>
<dbReference type="EMBL" id="SRLO01000941">
    <property type="protein sequence ID" value="TNN43868.1"/>
    <property type="molecule type" value="Genomic_DNA"/>
</dbReference>
<protein>
    <submittedName>
        <fullName evidence="2">Uncharacterized protein</fullName>
    </submittedName>
</protein>
<accession>A0A4Z2FRT7</accession>
<feature type="compositionally biased region" description="Polar residues" evidence="1">
    <location>
        <begin position="1"/>
        <end position="10"/>
    </location>
</feature>
<proteinExistence type="predicted"/>
<feature type="compositionally biased region" description="Basic and acidic residues" evidence="1">
    <location>
        <begin position="119"/>
        <end position="130"/>
    </location>
</feature>
<feature type="region of interest" description="Disordered" evidence="1">
    <location>
        <begin position="176"/>
        <end position="263"/>
    </location>
</feature>
<organism evidence="2 3">
    <name type="scientific">Liparis tanakae</name>
    <name type="common">Tanaka's snailfish</name>
    <dbReference type="NCBI Taxonomy" id="230148"/>
    <lineage>
        <taxon>Eukaryota</taxon>
        <taxon>Metazoa</taxon>
        <taxon>Chordata</taxon>
        <taxon>Craniata</taxon>
        <taxon>Vertebrata</taxon>
        <taxon>Euteleostomi</taxon>
        <taxon>Actinopterygii</taxon>
        <taxon>Neopterygii</taxon>
        <taxon>Teleostei</taxon>
        <taxon>Neoteleostei</taxon>
        <taxon>Acanthomorphata</taxon>
        <taxon>Eupercaria</taxon>
        <taxon>Perciformes</taxon>
        <taxon>Cottioidei</taxon>
        <taxon>Cottales</taxon>
        <taxon>Liparidae</taxon>
        <taxon>Liparis</taxon>
    </lineage>
</organism>
<dbReference type="AlphaFoldDB" id="A0A4Z2FRT7"/>
<comment type="caution">
    <text evidence="2">The sequence shown here is derived from an EMBL/GenBank/DDBJ whole genome shotgun (WGS) entry which is preliminary data.</text>
</comment>
<evidence type="ECO:0000313" key="2">
    <source>
        <dbReference type="EMBL" id="TNN43868.1"/>
    </source>
</evidence>
<gene>
    <name evidence="2" type="ORF">EYF80_045962</name>
</gene>
<evidence type="ECO:0000256" key="1">
    <source>
        <dbReference type="SAM" id="MobiDB-lite"/>
    </source>
</evidence>
<feature type="compositionally biased region" description="Gly residues" evidence="1">
    <location>
        <begin position="243"/>
        <end position="257"/>
    </location>
</feature>
<reference evidence="2 3" key="1">
    <citation type="submission" date="2019-03" db="EMBL/GenBank/DDBJ databases">
        <title>First draft genome of Liparis tanakae, snailfish: a comprehensive survey of snailfish specific genes.</title>
        <authorList>
            <person name="Kim W."/>
            <person name="Song I."/>
            <person name="Jeong J.-H."/>
            <person name="Kim D."/>
            <person name="Kim S."/>
            <person name="Ryu S."/>
            <person name="Song J.Y."/>
            <person name="Lee S.K."/>
        </authorList>
    </citation>
    <scope>NUCLEOTIDE SEQUENCE [LARGE SCALE GENOMIC DNA]</scope>
    <source>
        <tissue evidence="2">Muscle</tissue>
    </source>
</reference>
<feature type="compositionally biased region" description="Basic and acidic residues" evidence="1">
    <location>
        <begin position="230"/>
        <end position="240"/>
    </location>
</feature>
<name>A0A4Z2FRT7_9TELE</name>